<feature type="chain" id="PRO_5020199928" evidence="1">
    <location>
        <begin position="20"/>
        <end position="241"/>
    </location>
</feature>
<dbReference type="RefSeq" id="WP_133475316.1">
    <property type="nucleotide sequence ID" value="NZ_SNWP01000012.1"/>
</dbReference>
<gene>
    <name evidence="2" type="ORF">BC659_2752</name>
</gene>
<organism evidence="2 3">
    <name type="scientific">Sediminibacterium goheungense</name>
    <dbReference type="NCBI Taxonomy" id="1086393"/>
    <lineage>
        <taxon>Bacteria</taxon>
        <taxon>Pseudomonadati</taxon>
        <taxon>Bacteroidota</taxon>
        <taxon>Chitinophagia</taxon>
        <taxon>Chitinophagales</taxon>
        <taxon>Chitinophagaceae</taxon>
        <taxon>Sediminibacterium</taxon>
    </lineage>
</organism>
<dbReference type="OrthoDB" id="5292580at2"/>
<dbReference type="AlphaFoldDB" id="A0A4V6PSH7"/>
<dbReference type="Proteomes" id="UP000295741">
    <property type="component" value="Unassembled WGS sequence"/>
</dbReference>
<proteinExistence type="predicted"/>
<feature type="signal peptide" evidence="1">
    <location>
        <begin position="1"/>
        <end position="19"/>
    </location>
</feature>
<evidence type="ECO:0000256" key="1">
    <source>
        <dbReference type="SAM" id="SignalP"/>
    </source>
</evidence>
<evidence type="ECO:0000313" key="3">
    <source>
        <dbReference type="Proteomes" id="UP000295741"/>
    </source>
</evidence>
<dbReference type="InterPro" id="IPR025245">
    <property type="entry name" value="DUF4197"/>
</dbReference>
<keyword evidence="1" id="KW-0732">Signal</keyword>
<sequence>MKRIVTLLLLLALQMGTDAQGLGGLLNKAKNAVSGNQTGLANDDIVAGLKEALVQGSLKGSNLLSQTDGFFANAALKILLPPEAQKIEKTLRSVGLGKQVDEAILSMNRAAEDACKSAAPIFTNAIKQMSVQDAVGILKGSDTAATAYLKAKTTNPLTEAFRPVIETSLQKVDATKHWNSLVTSYNKLPLVREKLNPDLSAYVTERAMGGIFYQIALEEKEIRKNPLARTSDILKKVFGAK</sequence>
<protein>
    <submittedName>
        <fullName evidence="2">Uncharacterized protein DUF4197</fullName>
    </submittedName>
</protein>
<dbReference type="EMBL" id="SNWP01000012">
    <property type="protein sequence ID" value="TDO25828.1"/>
    <property type="molecule type" value="Genomic_DNA"/>
</dbReference>
<reference evidence="2 3" key="1">
    <citation type="submission" date="2019-03" db="EMBL/GenBank/DDBJ databases">
        <title>Genomic Encyclopedia of Archaeal and Bacterial Type Strains, Phase II (KMG-II): from individual species to whole genera.</title>
        <authorList>
            <person name="Goeker M."/>
        </authorList>
    </citation>
    <scope>NUCLEOTIDE SEQUENCE [LARGE SCALE GENOMIC DNA]</scope>
    <source>
        <strain evidence="2 3">DSM 28323</strain>
    </source>
</reference>
<evidence type="ECO:0000313" key="2">
    <source>
        <dbReference type="EMBL" id="TDO25828.1"/>
    </source>
</evidence>
<accession>A0A4V6PSH7</accession>
<keyword evidence="3" id="KW-1185">Reference proteome</keyword>
<name>A0A4V6PSH7_9BACT</name>
<dbReference type="Pfam" id="PF13852">
    <property type="entry name" value="DUF4197"/>
    <property type="match status" value="1"/>
</dbReference>
<comment type="caution">
    <text evidence="2">The sequence shown here is derived from an EMBL/GenBank/DDBJ whole genome shotgun (WGS) entry which is preliminary data.</text>
</comment>